<accession>A0ABD0PLY3</accession>
<evidence type="ECO:0000313" key="1">
    <source>
        <dbReference type="EMBL" id="KAL0174288.1"/>
    </source>
</evidence>
<protein>
    <submittedName>
        <fullName evidence="1">Uncharacterized protein</fullName>
    </submittedName>
</protein>
<gene>
    <name evidence="1" type="ORF">M9458_030256</name>
</gene>
<keyword evidence="2" id="KW-1185">Reference proteome</keyword>
<dbReference type="Proteomes" id="UP001529510">
    <property type="component" value="Unassembled WGS sequence"/>
</dbReference>
<dbReference type="EMBL" id="JAMKFB020000015">
    <property type="protein sequence ID" value="KAL0174288.1"/>
    <property type="molecule type" value="Genomic_DNA"/>
</dbReference>
<feature type="non-terminal residue" evidence="1">
    <location>
        <position position="53"/>
    </location>
</feature>
<dbReference type="AlphaFoldDB" id="A0ABD0PLY3"/>
<feature type="non-terminal residue" evidence="1">
    <location>
        <position position="1"/>
    </location>
</feature>
<organism evidence="1 2">
    <name type="scientific">Cirrhinus mrigala</name>
    <name type="common">Mrigala</name>
    <dbReference type="NCBI Taxonomy" id="683832"/>
    <lineage>
        <taxon>Eukaryota</taxon>
        <taxon>Metazoa</taxon>
        <taxon>Chordata</taxon>
        <taxon>Craniata</taxon>
        <taxon>Vertebrata</taxon>
        <taxon>Euteleostomi</taxon>
        <taxon>Actinopterygii</taxon>
        <taxon>Neopterygii</taxon>
        <taxon>Teleostei</taxon>
        <taxon>Ostariophysi</taxon>
        <taxon>Cypriniformes</taxon>
        <taxon>Cyprinidae</taxon>
        <taxon>Labeoninae</taxon>
        <taxon>Labeonini</taxon>
        <taxon>Cirrhinus</taxon>
    </lineage>
</organism>
<sequence length="53" mass="6099">PLLNLRLQCDSLSQPLLRQADAQRPARAPAARLSQTQGQMRVLRERVHRRGLR</sequence>
<name>A0ABD0PLY3_CIRMR</name>
<reference evidence="1 2" key="1">
    <citation type="submission" date="2024-05" db="EMBL/GenBank/DDBJ databases">
        <title>Genome sequencing and assembly of Indian major carp, Cirrhinus mrigala (Hamilton, 1822).</title>
        <authorList>
            <person name="Mohindra V."/>
            <person name="Chowdhury L.M."/>
            <person name="Lal K."/>
            <person name="Jena J.K."/>
        </authorList>
    </citation>
    <scope>NUCLEOTIDE SEQUENCE [LARGE SCALE GENOMIC DNA]</scope>
    <source>
        <strain evidence="1">CM1030</strain>
        <tissue evidence="1">Blood</tissue>
    </source>
</reference>
<evidence type="ECO:0000313" key="2">
    <source>
        <dbReference type="Proteomes" id="UP001529510"/>
    </source>
</evidence>
<proteinExistence type="predicted"/>
<comment type="caution">
    <text evidence="1">The sequence shown here is derived from an EMBL/GenBank/DDBJ whole genome shotgun (WGS) entry which is preliminary data.</text>
</comment>